<evidence type="ECO:0000313" key="6">
    <source>
        <dbReference type="Proteomes" id="UP000289886"/>
    </source>
</evidence>
<dbReference type="AlphaFoldDB" id="A0A662YQL4"/>
<proteinExistence type="predicted"/>
<dbReference type="PANTHER" id="PTHR12241:SF161">
    <property type="entry name" value="TUBULIN POLYGLUTAMYLASE TTLL6"/>
    <property type="match status" value="1"/>
</dbReference>
<dbReference type="PROSITE" id="PS51221">
    <property type="entry name" value="TTL"/>
    <property type="match status" value="2"/>
</dbReference>
<sequence length="422" mass="48930">MSEICRKDLLARNMNRMLKLFRKDYNIFPQTWCLPADYVEFQAYQRSRKNKTFICKPDSGCQGKGIFITRKPQDIRPGEHLICQQYISKPFIVDGFKLDLRLYVLVTSCDPLRVFLYREGLVRFATSRYSQPNSSNLNDVFMHLTNYAINKHNANFIQDEETGSKRMNLDSGGGSGEEEEEEGEEEEDSHSEEFQTGNACGREQRQCRVAEVGESSYEGEREGENATRINHFPGMSEICRKDLLARNMNRMLKLFRKDYNIFPQTWCLPADYVEFQAYQRSRKNKTFICKPDSGCQGKGIFITRKPQDIRPGEHLICQQYISKPFIVDGFKLDLRLYVLVTSCDPLRVFLYREGLVRFATSRYSQPNSSNLVTCLRLCTALQEGAGWEEQYVCRVENVDMTFLKHLATKCVRCTIPSEIAML</sequence>
<dbReference type="SUPFAM" id="SSF56059">
    <property type="entry name" value="Glutathione synthetase ATP-binding domain-like"/>
    <property type="match status" value="2"/>
</dbReference>
<evidence type="ECO:0000313" key="5">
    <source>
        <dbReference type="EMBL" id="RXM98111.1"/>
    </source>
</evidence>
<comment type="caution">
    <text evidence="5">The sequence shown here is derived from an EMBL/GenBank/DDBJ whole genome shotgun (WGS) entry which is preliminary data.</text>
</comment>
<name>A0A662YQL4_ACIRT</name>
<organism evidence="5 6">
    <name type="scientific">Acipenser ruthenus</name>
    <name type="common">Sterlet sturgeon</name>
    <dbReference type="NCBI Taxonomy" id="7906"/>
    <lineage>
        <taxon>Eukaryota</taxon>
        <taxon>Metazoa</taxon>
        <taxon>Chordata</taxon>
        <taxon>Craniata</taxon>
        <taxon>Vertebrata</taxon>
        <taxon>Euteleostomi</taxon>
        <taxon>Actinopterygii</taxon>
        <taxon>Chondrostei</taxon>
        <taxon>Acipenseriformes</taxon>
        <taxon>Acipenseridae</taxon>
        <taxon>Acipenser</taxon>
    </lineage>
</organism>
<dbReference type="GO" id="GO:0070740">
    <property type="term" value="F:tubulin-glutamic acid ligase activity"/>
    <property type="evidence" value="ECO:0007669"/>
    <property type="project" value="TreeGrafter"/>
</dbReference>
<dbReference type="GO" id="GO:0036064">
    <property type="term" value="C:ciliary basal body"/>
    <property type="evidence" value="ECO:0007669"/>
    <property type="project" value="TreeGrafter"/>
</dbReference>
<evidence type="ECO:0000256" key="1">
    <source>
        <dbReference type="ARBA" id="ARBA00022598"/>
    </source>
</evidence>
<accession>A0A662YQL4</accession>
<dbReference type="InterPro" id="IPR004344">
    <property type="entry name" value="TTL/TTLL_fam"/>
</dbReference>
<dbReference type="Pfam" id="PF03133">
    <property type="entry name" value="TTL"/>
    <property type="match status" value="2"/>
</dbReference>
<evidence type="ECO:0000256" key="4">
    <source>
        <dbReference type="SAM" id="MobiDB-lite"/>
    </source>
</evidence>
<dbReference type="Proteomes" id="UP000289886">
    <property type="component" value="Unassembled WGS sequence"/>
</dbReference>
<keyword evidence="6" id="KW-1185">Reference proteome</keyword>
<keyword evidence="3" id="KW-0067">ATP-binding</keyword>
<dbReference type="GO" id="GO:0015631">
    <property type="term" value="F:tubulin binding"/>
    <property type="evidence" value="ECO:0007669"/>
    <property type="project" value="TreeGrafter"/>
</dbReference>
<reference evidence="5 6" key="1">
    <citation type="submission" date="2019-01" db="EMBL/GenBank/DDBJ databases">
        <title>Draft Genome and Complete Hox-Cluster Characterization of the Sterlet Sturgeon (Acipenser ruthenus).</title>
        <authorList>
            <person name="Wei Q."/>
        </authorList>
    </citation>
    <scope>NUCLEOTIDE SEQUENCE [LARGE SCALE GENOMIC DNA]</scope>
    <source>
        <strain evidence="5">WHYD16114868_AA</strain>
        <tissue evidence="5">Blood</tissue>
    </source>
</reference>
<gene>
    <name evidence="5" type="ORF">EOD39_13569</name>
</gene>
<dbReference type="Gene3D" id="3.30.470.20">
    <property type="entry name" value="ATP-grasp fold, B domain"/>
    <property type="match status" value="2"/>
</dbReference>
<evidence type="ECO:0000256" key="3">
    <source>
        <dbReference type="ARBA" id="ARBA00022840"/>
    </source>
</evidence>
<keyword evidence="2" id="KW-0547">Nucleotide-binding</keyword>
<keyword evidence="1" id="KW-0436">Ligase</keyword>
<dbReference type="GO" id="GO:0000226">
    <property type="term" value="P:microtubule cytoskeleton organization"/>
    <property type="evidence" value="ECO:0007669"/>
    <property type="project" value="TreeGrafter"/>
</dbReference>
<feature type="compositionally biased region" description="Acidic residues" evidence="4">
    <location>
        <begin position="176"/>
        <end position="190"/>
    </location>
</feature>
<dbReference type="EMBL" id="SCEB01000813">
    <property type="protein sequence ID" value="RXM98111.1"/>
    <property type="molecule type" value="Genomic_DNA"/>
</dbReference>
<evidence type="ECO:0000256" key="2">
    <source>
        <dbReference type="ARBA" id="ARBA00022741"/>
    </source>
</evidence>
<protein>
    <submittedName>
        <fullName evidence="5">Tubulin polyglutamylase ttll6</fullName>
    </submittedName>
</protein>
<dbReference type="GO" id="GO:0005524">
    <property type="term" value="F:ATP binding"/>
    <property type="evidence" value="ECO:0007669"/>
    <property type="project" value="UniProtKB-KW"/>
</dbReference>
<feature type="region of interest" description="Disordered" evidence="4">
    <location>
        <begin position="159"/>
        <end position="200"/>
    </location>
</feature>
<dbReference type="PANTHER" id="PTHR12241">
    <property type="entry name" value="TUBULIN POLYGLUTAMYLASE"/>
    <property type="match status" value="1"/>
</dbReference>